<name>A0A699Q2H9_TANCI</name>
<keyword evidence="1" id="KW-0548">Nucleotidyltransferase</keyword>
<accession>A0A699Q2H9</accession>
<organism evidence="1">
    <name type="scientific">Tanacetum cinerariifolium</name>
    <name type="common">Dalmatian daisy</name>
    <name type="synonym">Chrysanthemum cinerariifolium</name>
    <dbReference type="NCBI Taxonomy" id="118510"/>
    <lineage>
        <taxon>Eukaryota</taxon>
        <taxon>Viridiplantae</taxon>
        <taxon>Streptophyta</taxon>
        <taxon>Embryophyta</taxon>
        <taxon>Tracheophyta</taxon>
        <taxon>Spermatophyta</taxon>
        <taxon>Magnoliopsida</taxon>
        <taxon>eudicotyledons</taxon>
        <taxon>Gunneridae</taxon>
        <taxon>Pentapetalae</taxon>
        <taxon>asterids</taxon>
        <taxon>campanulids</taxon>
        <taxon>Asterales</taxon>
        <taxon>Asteraceae</taxon>
        <taxon>Asteroideae</taxon>
        <taxon>Anthemideae</taxon>
        <taxon>Anthemidinae</taxon>
        <taxon>Tanacetum</taxon>
    </lineage>
</organism>
<dbReference type="GO" id="GO:0003964">
    <property type="term" value="F:RNA-directed DNA polymerase activity"/>
    <property type="evidence" value="ECO:0007669"/>
    <property type="project" value="UniProtKB-KW"/>
</dbReference>
<comment type="caution">
    <text evidence="1">The sequence shown here is derived from an EMBL/GenBank/DDBJ whole genome shotgun (WGS) entry which is preliminary data.</text>
</comment>
<keyword evidence="1" id="KW-0808">Transferase</keyword>
<dbReference type="AlphaFoldDB" id="A0A699Q2H9"/>
<protein>
    <submittedName>
        <fullName evidence="1">Ribonuclease H-like domain, reverse transcriptase, RNA-dependent DNA polymerase</fullName>
    </submittedName>
</protein>
<reference evidence="1" key="1">
    <citation type="journal article" date="2019" name="Sci. Rep.">
        <title>Draft genome of Tanacetum cinerariifolium, the natural source of mosquito coil.</title>
        <authorList>
            <person name="Yamashiro T."/>
            <person name="Shiraishi A."/>
            <person name="Satake H."/>
            <person name="Nakayama K."/>
        </authorList>
    </citation>
    <scope>NUCLEOTIDE SEQUENCE</scope>
</reference>
<evidence type="ECO:0000313" key="1">
    <source>
        <dbReference type="EMBL" id="GFC55551.1"/>
    </source>
</evidence>
<feature type="non-terminal residue" evidence="1">
    <location>
        <position position="175"/>
    </location>
</feature>
<sequence>MSTVQKSKFGESAFISYVHNQNRTNHADHLHCLFACFLSQLEPSSVEKALADPDWVAAMQEKMQQFYNQQVWKLVPLPTGKIAIRSKWILKNKRDAEVLWYEIKPDWWLKVIGKRRALIMMRRGAIDKTLFLKKDSRHIILIQVYVDDIIFGSTNKAWCDEFEVLMKGEFEMSAM</sequence>
<dbReference type="EMBL" id="BKCJ010965702">
    <property type="protein sequence ID" value="GFC55551.1"/>
    <property type="molecule type" value="Genomic_DNA"/>
</dbReference>
<keyword evidence="1" id="KW-0695">RNA-directed DNA polymerase</keyword>
<proteinExistence type="predicted"/>
<gene>
    <name evidence="1" type="ORF">Tci_827521</name>
</gene>